<evidence type="ECO:0000256" key="1">
    <source>
        <dbReference type="ARBA" id="ARBA00005005"/>
    </source>
</evidence>
<dbReference type="Gene3D" id="3.30.559.70">
    <property type="entry name" value="Choline/Carnitine o-acyltransferase, domain 2"/>
    <property type="match status" value="1"/>
</dbReference>
<evidence type="ECO:0000256" key="3">
    <source>
        <dbReference type="ARBA" id="ARBA00022448"/>
    </source>
</evidence>
<dbReference type="PANTHER" id="PTHR22589:SF16">
    <property type="entry name" value="CARNITINE O-PALMITOYLTRANSFERASE 2, MITOCHONDRIAL"/>
    <property type="match status" value="1"/>
</dbReference>
<feature type="active site" description="Proton acceptor" evidence="9">
    <location>
        <position position="367"/>
    </location>
</feature>
<proteinExistence type="inferred from homology"/>
<feature type="non-terminal residue" evidence="11">
    <location>
        <position position="642"/>
    </location>
</feature>
<dbReference type="SUPFAM" id="SSF52777">
    <property type="entry name" value="CoA-dependent acyltransferases"/>
    <property type="match status" value="2"/>
</dbReference>
<dbReference type="PANTHER" id="PTHR22589">
    <property type="entry name" value="CARNITINE O-ACYLTRANSFERASE"/>
    <property type="match status" value="1"/>
</dbReference>
<dbReference type="Pfam" id="PF00755">
    <property type="entry name" value="Carn_acyltransf"/>
    <property type="match status" value="1"/>
</dbReference>
<evidence type="ECO:0000256" key="8">
    <source>
        <dbReference type="ARBA" id="ARBA00048999"/>
    </source>
</evidence>
<keyword evidence="4" id="KW-0808">Transferase</keyword>
<comment type="caution">
    <text evidence="11">The sequence shown here is derived from an EMBL/GenBank/DDBJ whole genome shotgun (WGS) entry which is preliminary data.</text>
</comment>
<dbReference type="Gene3D" id="1.10.275.20">
    <property type="entry name" value="Choline/Carnitine o-acyltransferase"/>
    <property type="match status" value="1"/>
</dbReference>
<name>A0A0T6B0G1_9SCAR</name>
<evidence type="ECO:0000256" key="2">
    <source>
        <dbReference type="ARBA" id="ARBA00005232"/>
    </source>
</evidence>
<feature type="domain" description="Choline/carnitine acyltransferase" evidence="10">
    <location>
        <begin position="46"/>
        <end position="632"/>
    </location>
</feature>
<dbReference type="InterPro" id="IPR039551">
    <property type="entry name" value="Cho/carn_acyl_trans"/>
</dbReference>
<dbReference type="EMBL" id="LJIG01016348">
    <property type="protein sequence ID" value="KRT80870.1"/>
    <property type="molecule type" value="Genomic_DNA"/>
</dbReference>
<accession>A0A0T6B0G1</accession>
<protein>
    <recommendedName>
        <fullName evidence="10">Choline/carnitine acyltransferase domain-containing protein</fullName>
    </recommendedName>
</protein>
<comment type="catalytic activity">
    <reaction evidence="8">
        <text>4,8-dimethylnonanoyl-CoA + (R)-carnitine = O-4,8-dimethylnonanoyl-(R)-carnitine + CoA</text>
        <dbReference type="Rhea" id="RHEA:44860"/>
        <dbReference type="ChEBI" id="CHEBI:16347"/>
        <dbReference type="ChEBI" id="CHEBI:57287"/>
        <dbReference type="ChEBI" id="CHEBI:77061"/>
        <dbReference type="ChEBI" id="CHEBI:84654"/>
    </reaction>
</comment>
<comment type="pathway">
    <text evidence="1">Lipid metabolism; fatty acid beta-oxidation.</text>
</comment>
<dbReference type="InterPro" id="IPR042231">
    <property type="entry name" value="Cho/carn_acyl_trans_2"/>
</dbReference>
<dbReference type="InterPro" id="IPR042572">
    <property type="entry name" value="Carn_acyl_trans_N"/>
</dbReference>
<evidence type="ECO:0000256" key="4">
    <source>
        <dbReference type="ARBA" id="ARBA00022679"/>
    </source>
</evidence>
<dbReference type="FunFam" id="1.10.275.20:FF:000001">
    <property type="entry name" value="carnitine O-palmitoyltransferase 2, mitochondrial"/>
    <property type="match status" value="1"/>
</dbReference>
<comment type="similarity">
    <text evidence="2">Belongs to the carnitine/choline acetyltransferase family.</text>
</comment>
<evidence type="ECO:0000256" key="9">
    <source>
        <dbReference type="PIRSR" id="PIRSR600542-1"/>
    </source>
</evidence>
<keyword evidence="6" id="KW-0443">Lipid metabolism</keyword>
<dbReference type="InterPro" id="IPR000542">
    <property type="entry name" value="Carn_acyl_trans"/>
</dbReference>
<dbReference type="InterPro" id="IPR023213">
    <property type="entry name" value="CAT-like_dom_sf"/>
</dbReference>
<organism evidence="11 12">
    <name type="scientific">Oryctes borbonicus</name>
    <dbReference type="NCBI Taxonomy" id="1629725"/>
    <lineage>
        <taxon>Eukaryota</taxon>
        <taxon>Metazoa</taxon>
        <taxon>Ecdysozoa</taxon>
        <taxon>Arthropoda</taxon>
        <taxon>Hexapoda</taxon>
        <taxon>Insecta</taxon>
        <taxon>Pterygota</taxon>
        <taxon>Neoptera</taxon>
        <taxon>Endopterygota</taxon>
        <taxon>Coleoptera</taxon>
        <taxon>Polyphaga</taxon>
        <taxon>Scarabaeiformia</taxon>
        <taxon>Scarabaeidae</taxon>
        <taxon>Dynastinae</taxon>
        <taxon>Oryctes</taxon>
    </lineage>
</organism>
<dbReference type="GO" id="GO:0005739">
    <property type="term" value="C:mitochondrion"/>
    <property type="evidence" value="ECO:0007669"/>
    <property type="project" value="TreeGrafter"/>
</dbReference>
<dbReference type="Gene3D" id="1.20.1280.180">
    <property type="match status" value="1"/>
</dbReference>
<dbReference type="Proteomes" id="UP000051574">
    <property type="component" value="Unassembled WGS sequence"/>
</dbReference>
<evidence type="ECO:0000313" key="11">
    <source>
        <dbReference type="EMBL" id="KRT80870.1"/>
    </source>
</evidence>
<evidence type="ECO:0000256" key="6">
    <source>
        <dbReference type="ARBA" id="ARBA00023098"/>
    </source>
</evidence>
<evidence type="ECO:0000259" key="10">
    <source>
        <dbReference type="Pfam" id="PF00755"/>
    </source>
</evidence>
<reference evidence="11 12" key="1">
    <citation type="submission" date="2015-09" db="EMBL/GenBank/DDBJ databases">
        <title>Draft genome of the scarab beetle Oryctes borbonicus.</title>
        <authorList>
            <person name="Meyer J.M."/>
            <person name="Markov G.V."/>
            <person name="Baskaran P."/>
            <person name="Herrmann M."/>
            <person name="Sommer R.J."/>
            <person name="Roedelsperger C."/>
        </authorList>
    </citation>
    <scope>NUCLEOTIDE SEQUENCE [LARGE SCALE GENOMIC DNA]</scope>
    <source>
        <strain evidence="11">OB123</strain>
        <tissue evidence="11">Whole animal</tissue>
    </source>
</reference>
<dbReference type="AlphaFoldDB" id="A0A0T6B0G1"/>
<dbReference type="Gene3D" id="3.30.559.10">
    <property type="entry name" value="Chloramphenicol acetyltransferase-like domain"/>
    <property type="match status" value="1"/>
</dbReference>
<evidence type="ECO:0000313" key="12">
    <source>
        <dbReference type="Proteomes" id="UP000051574"/>
    </source>
</evidence>
<gene>
    <name evidence="11" type="ORF">AMK59_5078</name>
</gene>
<keyword evidence="3" id="KW-0813">Transport</keyword>
<evidence type="ECO:0000256" key="7">
    <source>
        <dbReference type="ARBA" id="ARBA00023315"/>
    </source>
</evidence>
<sequence>MLIRSVNCGNRVLHRIRREYHTSTDYMYIQRSQIPTMHFQASLPRLPIPKLELSCERYLAAQKPLLAEEYYRKMEADVIYFRENSGVELQTLLKKEDKKNKHTSYISEPWFDMYLRIRKPLPLNFNPVIVFQNDERDKYNNQLTRTSNLLISSLRFYKSLKAGILEPEVFHLNPKKSDNKNFRLICSLMPSSFSWYAAYLLKAYPLDMSQYPSLFNSTRIPEIDKDRFFTSPSARHILIQRKGHFYVFNVFDAAGDIIAPDVILAQLKYILDDNILPDKHPIGILTTLERNKWAVLRHKLESLGNEDNLKMIDSALFNICIDDDDIGGDLYKLSRIFLHGDGKNRWFDKSFSLQITGDGVAGVNFEHSWGDGVAVLRYFQDIYKDSTQNPFVHPETIPCYDHVKTVRRLDINLDDSLKEEIRSAITAYKLTCDSLDVNFTELHGIGRKVCKKHSISPDAVMQMSFQAAYYKLHSTFVPSYESCSTAAFKHGRTEAIRPCTTATKTLSVGMYKDKKTPAEIKALVSECSKVHMQLTREAAMGQGFDRHLYALELLSNKLERRENIFEDPAYKALHNNIISTSTLSSPAVRAGGFGPVVENGLGISYVIKDEYIGTLVTTYPQQNGRDFIGALNKTIDNIIQAL</sequence>
<evidence type="ECO:0000256" key="5">
    <source>
        <dbReference type="ARBA" id="ARBA00022832"/>
    </source>
</evidence>
<dbReference type="GO" id="GO:0006635">
    <property type="term" value="P:fatty acid beta-oxidation"/>
    <property type="evidence" value="ECO:0007669"/>
    <property type="project" value="UniProtKB-UniPathway"/>
</dbReference>
<keyword evidence="5" id="KW-0276">Fatty acid metabolism</keyword>
<dbReference type="UniPathway" id="UPA00659"/>
<dbReference type="GO" id="GO:0004095">
    <property type="term" value="F:carnitine O-palmitoyltransferase activity"/>
    <property type="evidence" value="ECO:0007669"/>
    <property type="project" value="TreeGrafter"/>
</dbReference>
<keyword evidence="7" id="KW-0012">Acyltransferase</keyword>
<keyword evidence="12" id="KW-1185">Reference proteome</keyword>
<dbReference type="OrthoDB" id="240216at2759"/>